<feature type="transmembrane region" description="Helical" evidence="1">
    <location>
        <begin position="255"/>
        <end position="272"/>
    </location>
</feature>
<dbReference type="PROSITE" id="PS50011">
    <property type="entry name" value="PROTEIN_KINASE_DOM"/>
    <property type="match status" value="1"/>
</dbReference>
<dbReference type="SUPFAM" id="SSF56112">
    <property type="entry name" value="Protein kinase-like (PK-like)"/>
    <property type="match status" value="1"/>
</dbReference>
<dbReference type="GO" id="GO:0005737">
    <property type="term" value="C:cytoplasm"/>
    <property type="evidence" value="ECO:0007669"/>
    <property type="project" value="TreeGrafter"/>
</dbReference>
<dbReference type="AlphaFoldDB" id="A0A844FVI2"/>
<dbReference type="InterPro" id="IPR053235">
    <property type="entry name" value="Ser_Thr_kinase"/>
</dbReference>
<dbReference type="InterPro" id="IPR011009">
    <property type="entry name" value="Kinase-like_dom_sf"/>
</dbReference>
<name>A0A844FVI2_9FIRM</name>
<dbReference type="GO" id="GO:0005524">
    <property type="term" value="F:ATP binding"/>
    <property type="evidence" value="ECO:0007669"/>
    <property type="project" value="InterPro"/>
</dbReference>
<proteinExistence type="predicted"/>
<comment type="caution">
    <text evidence="3">The sequence shown here is derived from an EMBL/GenBank/DDBJ whole genome shotgun (WGS) entry which is preliminary data.</text>
</comment>
<evidence type="ECO:0000256" key="1">
    <source>
        <dbReference type="SAM" id="Phobius"/>
    </source>
</evidence>
<keyword evidence="1" id="KW-0812">Transmembrane</keyword>
<feature type="transmembrane region" description="Helical" evidence="1">
    <location>
        <begin position="323"/>
        <end position="344"/>
    </location>
</feature>
<dbReference type="Gene3D" id="1.10.510.10">
    <property type="entry name" value="Transferase(Phosphotransferase) domain 1"/>
    <property type="match status" value="1"/>
</dbReference>
<keyword evidence="1" id="KW-0472">Membrane</keyword>
<dbReference type="SMART" id="SM00220">
    <property type="entry name" value="S_TKc"/>
    <property type="match status" value="1"/>
</dbReference>
<organism evidence="3 4">
    <name type="scientific">Sharpea porci</name>
    <dbReference type="NCBI Taxonomy" id="2652286"/>
    <lineage>
        <taxon>Bacteria</taxon>
        <taxon>Bacillati</taxon>
        <taxon>Bacillota</taxon>
        <taxon>Erysipelotrichia</taxon>
        <taxon>Erysipelotrichales</taxon>
        <taxon>Coprobacillaceae</taxon>
        <taxon>Sharpea</taxon>
    </lineage>
</organism>
<dbReference type="EMBL" id="VUNM01000020">
    <property type="protein sequence ID" value="MST89625.1"/>
    <property type="molecule type" value="Genomic_DNA"/>
</dbReference>
<dbReference type="GO" id="GO:0004674">
    <property type="term" value="F:protein serine/threonine kinase activity"/>
    <property type="evidence" value="ECO:0007669"/>
    <property type="project" value="UniProtKB-KW"/>
</dbReference>
<sequence>MDENARRGSMLEGYSYLKTIKSEDAKKIFLVINNQTKQICIEKVLKHGDAELYKRLKCIHDGIPEVYQVTEDDDDVIVIEEYIQSPTLEAYRIEHQLEEGEVIGIMHQLLNILMVLHASKPPIIHRDIKPENIFYNGYRVVLADFDIARSYKATQSKDTEVLGTLGYAAPEQFGFDETGVTADIYACGVLLNVLLTGELPYKKQAEGIYRKIITKATSSSPQDRYQSAQEMNNAFNRLSLPISLNFPSIPHPIKTILLVVYGLLMLAVTATMKTKEVTSAFGLLLYRFWIFFTLIYIPMCFLNTFDLYRFCLFKKNPHRILRIAGRVISLTFYWFVISVIMIAFF</sequence>
<dbReference type="PANTHER" id="PTHR24361">
    <property type="entry name" value="MITOGEN-ACTIVATED KINASE KINASE KINASE"/>
    <property type="match status" value="1"/>
</dbReference>
<dbReference type="PROSITE" id="PS00108">
    <property type="entry name" value="PROTEIN_KINASE_ST"/>
    <property type="match status" value="1"/>
</dbReference>
<keyword evidence="3" id="KW-0723">Serine/threonine-protein kinase</keyword>
<keyword evidence="4" id="KW-1185">Reference proteome</keyword>
<evidence type="ECO:0000259" key="2">
    <source>
        <dbReference type="PROSITE" id="PS50011"/>
    </source>
</evidence>
<dbReference type="Proteomes" id="UP000442619">
    <property type="component" value="Unassembled WGS sequence"/>
</dbReference>
<feature type="transmembrane region" description="Helical" evidence="1">
    <location>
        <begin position="284"/>
        <end position="302"/>
    </location>
</feature>
<keyword evidence="3" id="KW-0418">Kinase</keyword>
<dbReference type="InterPro" id="IPR008271">
    <property type="entry name" value="Ser/Thr_kinase_AS"/>
</dbReference>
<feature type="domain" description="Protein kinase" evidence="2">
    <location>
        <begin position="1"/>
        <end position="254"/>
    </location>
</feature>
<dbReference type="CDD" id="cd14014">
    <property type="entry name" value="STKc_PknB_like"/>
    <property type="match status" value="1"/>
</dbReference>
<accession>A0A844FVI2</accession>
<dbReference type="Pfam" id="PF00069">
    <property type="entry name" value="Pkinase"/>
    <property type="match status" value="1"/>
</dbReference>
<evidence type="ECO:0000313" key="3">
    <source>
        <dbReference type="EMBL" id="MST89625.1"/>
    </source>
</evidence>
<gene>
    <name evidence="3" type="ORF">FYJ79_08590</name>
</gene>
<keyword evidence="1" id="KW-1133">Transmembrane helix</keyword>
<protein>
    <submittedName>
        <fullName evidence="3">Serine/threonine protein kinase</fullName>
    </submittedName>
</protein>
<dbReference type="InterPro" id="IPR000719">
    <property type="entry name" value="Prot_kinase_dom"/>
</dbReference>
<keyword evidence="3" id="KW-0808">Transferase</keyword>
<reference evidence="3 4" key="1">
    <citation type="submission" date="2019-08" db="EMBL/GenBank/DDBJ databases">
        <title>In-depth cultivation of the pig gut microbiome towards novel bacterial diversity and tailored functional studies.</title>
        <authorList>
            <person name="Wylensek D."/>
            <person name="Hitch T.C.A."/>
            <person name="Clavel T."/>
        </authorList>
    </citation>
    <scope>NUCLEOTIDE SEQUENCE [LARGE SCALE GENOMIC DNA]</scope>
    <source>
        <strain evidence="3 4">CA-Schmier-601-WT-3</strain>
    </source>
</reference>
<evidence type="ECO:0000313" key="4">
    <source>
        <dbReference type="Proteomes" id="UP000442619"/>
    </source>
</evidence>